<evidence type="ECO:0000256" key="2">
    <source>
        <dbReference type="ARBA" id="ARBA00005695"/>
    </source>
</evidence>
<dbReference type="GO" id="GO:0043190">
    <property type="term" value="C:ATP-binding cassette (ABC) transporter complex"/>
    <property type="evidence" value="ECO:0007669"/>
    <property type="project" value="InterPro"/>
</dbReference>
<feature type="domain" description="Solute-binding protein family 5" evidence="4">
    <location>
        <begin position="78"/>
        <end position="439"/>
    </location>
</feature>
<dbReference type="InterPro" id="IPR039424">
    <property type="entry name" value="SBP_5"/>
</dbReference>
<dbReference type="InterPro" id="IPR030678">
    <property type="entry name" value="Peptide/Ni-bd"/>
</dbReference>
<protein>
    <submittedName>
        <fullName evidence="5">Peptide/nickel transport system substrate-binding protein</fullName>
    </submittedName>
</protein>
<evidence type="ECO:0000313" key="5">
    <source>
        <dbReference type="EMBL" id="PZW42110.1"/>
    </source>
</evidence>
<name>A0A2W7K3B2_9PROT</name>
<dbReference type="PANTHER" id="PTHR30290">
    <property type="entry name" value="PERIPLASMIC BINDING COMPONENT OF ABC TRANSPORTER"/>
    <property type="match status" value="1"/>
</dbReference>
<keyword evidence="6" id="KW-1185">Reference proteome</keyword>
<organism evidence="5 6">
    <name type="scientific">Humitalea rosea</name>
    <dbReference type="NCBI Taxonomy" id="990373"/>
    <lineage>
        <taxon>Bacteria</taxon>
        <taxon>Pseudomonadati</taxon>
        <taxon>Pseudomonadota</taxon>
        <taxon>Alphaproteobacteria</taxon>
        <taxon>Acetobacterales</taxon>
        <taxon>Roseomonadaceae</taxon>
        <taxon>Humitalea</taxon>
    </lineage>
</organism>
<evidence type="ECO:0000313" key="6">
    <source>
        <dbReference type="Proteomes" id="UP000249688"/>
    </source>
</evidence>
<dbReference type="PANTHER" id="PTHR30290:SF38">
    <property type="entry name" value="D,D-DIPEPTIDE-BINDING PERIPLASMIC PROTEIN DDPA-RELATED"/>
    <property type="match status" value="1"/>
</dbReference>
<dbReference type="Gene3D" id="3.90.76.10">
    <property type="entry name" value="Dipeptide-binding Protein, Domain 1"/>
    <property type="match status" value="1"/>
</dbReference>
<dbReference type="Pfam" id="PF00496">
    <property type="entry name" value="SBP_bac_5"/>
    <property type="match status" value="1"/>
</dbReference>
<accession>A0A2W7K3B2</accession>
<dbReference type="SUPFAM" id="SSF53850">
    <property type="entry name" value="Periplasmic binding protein-like II"/>
    <property type="match status" value="1"/>
</dbReference>
<sequence length="514" mass="56969">MTIGRRTFGQGIVAAGGLALPGLFSHPAEAQRSADTLRLVFRDAVPNVDPYFNNQRTGLILGHQAWDGLVHRDPDTFNIVPALATEWKWVTPMILEFTLRQGVKFHDGSPFTAEDAAYTINTVCNPDTHVATPSNYTWIDNAEVMGTHSLRLNLKRPTPAALDYLALVLPIWPKAYRERVGVEGYSRAPVGTGPYKITHVDVAAGLRYERFDEYYEGGPKGKPAIKNITVRFVTDAATELTELLAQRVDWIWNMNPDQAANVDRLPFLQTLRQESMRVGYLTMDAAGRSGADNPMTKVKVRQAVFHAIDRTTIAERLVSGGSRVPPAPCYPTQFGCNADAAVQYDYNPTKAKALLAEAGFPNGFDVELTSYVQPRQWSEAVQSYLQAVGIRARLNLLQVAAQTARALKGELAMSMGSWGSYSINDVSAIMPNFFDGGNNDYAKDAEVTRLLVEGGSSADPAVRSTAYDAAIKRITEQAYWVPLHTYVNTYAFSRQLDFKAFPDELPRFYLAKWK</sequence>
<dbReference type="PROSITE" id="PS51318">
    <property type="entry name" value="TAT"/>
    <property type="match status" value="1"/>
</dbReference>
<comment type="caution">
    <text evidence="5">The sequence shown here is derived from an EMBL/GenBank/DDBJ whole genome shotgun (WGS) entry which is preliminary data.</text>
</comment>
<proteinExistence type="inferred from homology"/>
<dbReference type="Proteomes" id="UP000249688">
    <property type="component" value="Unassembled WGS sequence"/>
</dbReference>
<dbReference type="CDD" id="cd08515">
    <property type="entry name" value="PBP2_NikA_DppA_OppA_like_10"/>
    <property type="match status" value="1"/>
</dbReference>
<dbReference type="GO" id="GO:1904680">
    <property type="term" value="F:peptide transmembrane transporter activity"/>
    <property type="evidence" value="ECO:0007669"/>
    <property type="project" value="TreeGrafter"/>
</dbReference>
<comment type="subcellular location">
    <subcellularLocation>
        <location evidence="1">Periplasm</location>
    </subcellularLocation>
</comment>
<dbReference type="RefSeq" id="WP_158537272.1">
    <property type="nucleotide sequence ID" value="NZ_QKYU01000019.1"/>
</dbReference>
<dbReference type="PIRSF" id="PIRSF002741">
    <property type="entry name" value="MppA"/>
    <property type="match status" value="1"/>
</dbReference>
<gene>
    <name evidence="5" type="ORF">C8P66_1192</name>
</gene>
<dbReference type="OrthoDB" id="9803988at2"/>
<reference evidence="5 6" key="1">
    <citation type="submission" date="2018-06" db="EMBL/GenBank/DDBJ databases">
        <title>Genomic Encyclopedia of Archaeal and Bacterial Type Strains, Phase II (KMG-II): from individual species to whole genera.</title>
        <authorList>
            <person name="Goeker M."/>
        </authorList>
    </citation>
    <scope>NUCLEOTIDE SEQUENCE [LARGE SCALE GENOMIC DNA]</scope>
    <source>
        <strain evidence="5 6">DSM 24525</strain>
    </source>
</reference>
<evidence type="ECO:0000256" key="1">
    <source>
        <dbReference type="ARBA" id="ARBA00004418"/>
    </source>
</evidence>
<dbReference type="AlphaFoldDB" id="A0A2W7K3B2"/>
<dbReference type="InterPro" id="IPR000914">
    <property type="entry name" value="SBP_5_dom"/>
</dbReference>
<dbReference type="InterPro" id="IPR006311">
    <property type="entry name" value="TAT_signal"/>
</dbReference>
<keyword evidence="3" id="KW-0732">Signal</keyword>
<dbReference type="EMBL" id="QKYU01000019">
    <property type="protein sequence ID" value="PZW42110.1"/>
    <property type="molecule type" value="Genomic_DNA"/>
</dbReference>
<dbReference type="Gene3D" id="3.40.190.10">
    <property type="entry name" value="Periplasmic binding protein-like II"/>
    <property type="match status" value="1"/>
</dbReference>
<comment type="similarity">
    <text evidence="2">Belongs to the bacterial solute-binding protein 5 family.</text>
</comment>
<dbReference type="Gene3D" id="3.10.105.10">
    <property type="entry name" value="Dipeptide-binding Protein, Domain 3"/>
    <property type="match status" value="1"/>
</dbReference>
<dbReference type="GO" id="GO:0015833">
    <property type="term" value="P:peptide transport"/>
    <property type="evidence" value="ECO:0007669"/>
    <property type="project" value="TreeGrafter"/>
</dbReference>
<dbReference type="GO" id="GO:0030288">
    <property type="term" value="C:outer membrane-bounded periplasmic space"/>
    <property type="evidence" value="ECO:0007669"/>
    <property type="project" value="UniProtKB-ARBA"/>
</dbReference>
<evidence type="ECO:0000256" key="3">
    <source>
        <dbReference type="ARBA" id="ARBA00022729"/>
    </source>
</evidence>
<evidence type="ECO:0000259" key="4">
    <source>
        <dbReference type="Pfam" id="PF00496"/>
    </source>
</evidence>